<protein>
    <submittedName>
        <fullName evidence="1">Uncharacterized protein</fullName>
    </submittedName>
</protein>
<organism evidence="1 2">
    <name type="scientific">Pyronema omphalodes (strain CBS 100304)</name>
    <name type="common">Pyronema confluens</name>
    <dbReference type="NCBI Taxonomy" id="1076935"/>
    <lineage>
        <taxon>Eukaryota</taxon>
        <taxon>Fungi</taxon>
        <taxon>Dikarya</taxon>
        <taxon>Ascomycota</taxon>
        <taxon>Pezizomycotina</taxon>
        <taxon>Pezizomycetes</taxon>
        <taxon>Pezizales</taxon>
        <taxon>Pyronemataceae</taxon>
        <taxon>Pyronema</taxon>
    </lineage>
</organism>
<keyword evidence="2" id="KW-1185">Reference proteome</keyword>
<dbReference type="AlphaFoldDB" id="U4LP68"/>
<reference evidence="1 2" key="1">
    <citation type="journal article" date="2013" name="PLoS Genet.">
        <title>The genome and development-dependent transcriptomes of Pyronema confluens: a window into fungal evolution.</title>
        <authorList>
            <person name="Traeger S."/>
            <person name="Altegoer F."/>
            <person name="Freitag M."/>
            <person name="Gabaldon T."/>
            <person name="Kempken F."/>
            <person name="Kumar A."/>
            <person name="Marcet-Houben M."/>
            <person name="Poggeler S."/>
            <person name="Stajich J.E."/>
            <person name="Nowrousian M."/>
        </authorList>
    </citation>
    <scope>NUCLEOTIDE SEQUENCE [LARGE SCALE GENOMIC DNA]</scope>
    <source>
        <strain evidence="2">CBS 100304</strain>
        <tissue evidence="1">Vegetative mycelium</tissue>
    </source>
</reference>
<gene>
    <name evidence="1" type="ORF">PCON_02209</name>
</gene>
<evidence type="ECO:0000313" key="1">
    <source>
        <dbReference type="EMBL" id="CCX33946.1"/>
    </source>
</evidence>
<accession>U4LP68</accession>
<dbReference type="OrthoDB" id="3596604at2759"/>
<dbReference type="Proteomes" id="UP000018144">
    <property type="component" value="Unassembled WGS sequence"/>
</dbReference>
<name>U4LP68_PYROM</name>
<evidence type="ECO:0000313" key="2">
    <source>
        <dbReference type="Proteomes" id="UP000018144"/>
    </source>
</evidence>
<proteinExistence type="predicted"/>
<dbReference type="EMBL" id="HF936260">
    <property type="protein sequence ID" value="CCX33946.1"/>
    <property type="molecule type" value="Genomic_DNA"/>
</dbReference>
<sequence length="489" mass="55615">MEVISQFFLWWTFGKGIGFDTGYVKLCHFCKVIVEMAAKVKVQFFSPKMGHNQHWCSSRTRTLSFMLHLHDKDHHGPGKNNQLHCRSLSGNGRQEQGSRAYILGVRSEGLEWWQDNFAHPNNTIGTFDDFRIDIVYNWFNNEWMYPFKDYALPRDVKTAKFPLIHRTERHVNITTKCDMYPIVSGQDGGPRNVKVLVNGTEQEHPWADKFKAANKTVYMNPNINPSTEERSGYDWDSTKYNCGPRCGYTFIYRFVHNTSIPTGDFINCTTKVSTVHNAKSGVAEHQVPDKVASRIASSIDSSSFMKYNQQHKMLYSFNVMDSSWNETNPPYSSARRGSFLLSRFAIGSLAMLDSTGPRLMAEGDAPYLGIKMDVNWQKVAGGVAGLLGVQLLAGIVTLWLSYPVVCKDSSYWSTARLLRLVVQRMEETGSMASGDQIAGLFKNRNMRYGVRTDKEGNNYLEILLDTPDFIPGSDTRYKKGAHFSKGYYE</sequence>